<evidence type="ECO:0000313" key="3">
    <source>
        <dbReference type="Proteomes" id="UP000277580"/>
    </source>
</evidence>
<reference evidence="2 3" key="1">
    <citation type="journal article" date="2018" name="Nat. Ecol. Evol.">
        <title>Pezizomycetes genomes reveal the molecular basis of ectomycorrhizal truffle lifestyle.</title>
        <authorList>
            <person name="Murat C."/>
            <person name="Payen T."/>
            <person name="Noel B."/>
            <person name="Kuo A."/>
            <person name="Morin E."/>
            <person name="Chen J."/>
            <person name="Kohler A."/>
            <person name="Krizsan K."/>
            <person name="Balestrini R."/>
            <person name="Da Silva C."/>
            <person name="Montanini B."/>
            <person name="Hainaut M."/>
            <person name="Levati E."/>
            <person name="Barry K.W."/>
            <person name="Belfiori B."/>
            <person name="Cichocki N."/>
            <person name="Clum A."/>
            <person name="Dockter R.B."/>
            <person name="Fauchery L."/>
            <person name="Guy J."/>
            <person name="Iotti M."/>
            <person name="Le Tacon F."/>
            <person name="Lindquist E.A."/>
            <person name="Lipzen A."/>
            <person name="Malagnac F."/>
            <person name="Mello A."/>
            <person name="Molinier V."/>
            <person name="Miyauchi S."/>
            <person name="Poulain J."/>
            <person name="Riccioni C."/>
            <person name="Rubini A."/>
            <person name="Sitrit Y."/>
            <person name="Splivallo R."/>
            <person name="Traeger S."/>
            <person name="Wang M."/>
            <person name="Zifcakova L."/>
            <person name="Wipf D."/>
            <person name="Zambonelli A."/>
            <person name="Paolocci F."/>
            <person name="Nowrousian M."/>
            <person name="Ottonello S."/>
            <person name="Baldrian P."/>
            <person name="Spatafora J.W."/>
            <person name="Henrissat B."/>
            <person name="Nagy L.G."/>
            <person name="Aury J.M."/>
            <person name="Wincker P."/>
            <person name="Grigoriev I.V."/>
            <person name="Bonfante P."/>
            <person name="Martin F.M."/>
        </authorList>
    </citation>
    <scope>NUCLEOTIDE SEQUENCE [LARGE SCALE GENOMIC DNA]</scope>
    <source>
        <strain evidence="2 3">CCBAS932</strain>
    </source>
</reference>
<dbReference type="PANTHER" id="PTHR33321:SF12">
    <property type="entry name" value="PLANT BASIC SECRETORY PROTEIN (BSP) FAMILY PROTEIN"/>
    <property type="match status" value="1"/>
</dbReference>
<gene>
    <name evidence="2" type="ORF">P167DRAFT_532001</name>
</gene>
<name>A0A3N4L6F3_9PEZI</name>
<dbReference type="EMBL" id="ML119107">
    <property type="protein sequence ID" value="RPB17059.1"/>
    <property type="molecule type" value="Genomic_DNA"/>
</dbReference>
<proteinExistence type="predicted"/>
<dbReference type="AlphaFoldDB" id="A0A3N4L6F3"/>
<dbReference type="Pfam" id="PF04450">
    <property type="entry name" value="BSP"/>
    <property type="match status" value="1"/>
</dbReference>
<dbReference type="OrthoDB" id="891726at2759"/>
<sequence length="267" mass="29750">MRVPVPPEEEAEAEASMQSTRPFSVLTQMSAVPTHAPEAVATDTPASKRPKKEWQIPKLLFKCKDVTHPGAVIYFAHSNTAALLRDAVVGVLESLYTYDTVPNTQRSVTLVLRDMDGIAYTTSSDLDVDHKEIHVSLRYLSTLSPTIAASEILGVIRHEMVHCFQYNAHNTCPGGLIEGIADWVRLQAGFTPPHWRRGGKRWDDGYQNTAYFLEWLEQRFGKGIVARVNGLLGKGKYKVGMWEEVCSGCGVEALWEEYRKLYGIGGP</sequence>
<evidence type="ECO:0000313" key="2">
    <source>
        <dbReference type="EMBL" id="RPB17059.1"/>
    </source>
</evidence>
<feature type="compositionally biased region" description="Polar residues" evidence="1">
    <location>
        <begin position="16"/>
        <end position="28"/>
    </location>
</feature>
<dbReference type="InParanoid" id="A0A3N4L6F3"/>
<dbReference type="STRING" id="1392247.A0A3N4L6F3"/>
<evidence type="ECO:0000256" key="1">
    <source>
        <dbReference type="SAM" id="MobiDB-lite"/>
    </source>
</evidence>
<dbReference type="Proteomes" id="UP000277580">
    <property type="component" value="Unassembled WGS sequence"/>
</dbReference>
<keyword evidence="3" id="KW-1185">Reference proteome</keyword>
<protein>
    <submittedName>
        <fullName evidence="2">BSP-domain-containing protein</fullName>
    </submittedName>
</protein>
<dbReference type="PANTHER" id="PTHR33321">
    <property type="match status" value="1"/>
</dbReference>
<dbReference type="InterPro" id="IPR007541">
    <property type="entry name" value="Uncharacterised_BSP"/>
</dbReference>
<organism evidence="2 3">
    <name type="scientific">Morchella conica CCBAS932</name>
    <dbReference type="NCBI Taxonomy" id="1392247"/>
    <lineage>
        <taxon>Eukaryota</taxon>
        <taxon>Fungi</taxon>
        <taxon>Dikarya</taxon>
        <taxon>Ascomycota</taxon>
        <taxon>Pezizomycotina</taxon>
        <taxon>Pezizomycetes</taxon>
        <taxon>Pezizales</taxon>
        <taxon>Morchellaceae</taxon>
        <taxon>Morchella</taxon>
    </lineage>
</organism>
<accession>A0A3N4L6F3</accession>
<feature type="region of interest" description="Disordered" evidence="1">
    <location>
        <begin position="1"/>
        <end position="28"/>
    </location>
</feature>